<protein>
    <recommendedName>
        <fullName evidence="3">DUF4258 domain-containing protein</fullName>
    </recommendedName>
</protein>
<reference evidence="2" key="1">
    <citation type="submission" date="2017-09" db="EMBL/GenBank/DDBJ databases">
        <title>Depth-based differentiation of microbial function through sediment-hosted aquifers and enrichment of novel symbionts in the deep terrestrial subsurface.</title>
        <authorList>
            <person name="Probst A.J."/>
            <person name="Ladd B."/>
            <person name="Jarett J.K."/>
            <person name="Geller-Mcgrath D.E."/>
            <person name="Sieber C.M.K."/>
            <person name="Emerson J.B."/>
            <person name="Anantharaman K."/>
            <person name="Thomas B.C."/>
            <person name="Malmstrom R."/>
            <person name="Stieglmeier M."/>
            <person name="Klingl A."/>
            <person name="Woyke T."/>
            <person name="Ryan C.M."/>
            <person name="Banfield J.F."/>
        </authorList>
    </citation>
    <scope>NUCLEOTIDE SEQUENCE [LARGE SCALE GENOMIC DNA]</scope>
</reference>
<name>A0A2M7SB61_9BACT</name>
<dbReference type="EMBL" id="PFMR01000168">
    <property type="protein sequence ID" value="PIZ16738.1"/>
    <property type="molecule type" value="Genomic_DNA"/>
</dbReference>
<dbReference type="Proteomes" id="UP000229307">
    <property type="component" value="Unassembled WGS sequence"/>
</dbReference>
<gene>
    <name evidence="1" type="ORF">COY52_06125</name>
</gene>
<accession>A0A2M7SB61</accession>
<sequence length="105" mass="11942">MTIELEWIKARIRNDEYEVSSHAENERQTEKISLDEIESAILSGEILEDYPDDPRGPSCLVLGYISGGCPVHIVCGKTPSGIVRIITVYIPCLPKWIDERTRRKK</sequence>
<proteinExistence type="predicted"/>
<comment type="caution">
    <text evidence="1">The sequence shown here is derived from an EMBL/GenBank/DDBJ whole genome shotgun (WGS) entry which is preliminary data.</text>
</comment>
<dbReference type="AlphaFoldDB" id="A0A2M7SB61"/>
<dbReference type="Pfam" id="PF14076">
    <property type="entry name" value="DUF4258"/>
    <property type="match status" value="1"/>
</dbReference>
<dbReference type="InterPro" id="IPR025354">
    <property type="entry name" value="DUF4258"/>
</dbReference>
<evidence type="ECO:0000313" key="1">
    <source>
        <dbReference type="EMBL" id="PIZ16738.1"/>
    </source>
</evidence>
<evidence type="ECO:0008006" key="3">
    <source>
        <dbReference type="Google" id="ProtNLM"/>
    </source>
</evidence>
<evidence type="ECO:0000313" key="2">
    <source>
        <dbReference type="Proteomes" id="UP000229307"/>
    </source>
</evidence>
<organism evidence="1 2">
    <name type="scientific">Candidatus Desantisbacteria bacterium CG_4_10_14_0_8_um_filter_48_22</name>
    <dbReference type="NCBI Taxonomy" id="1974543"/>
    <lineage>
        <taxon>Bacteria</taxon>
        <taxon>Candidatus Desantisiibacteriota</taxon>
    </lineage>
</organism>